<reference evidence="3 4" key="1">
    <citation type="submission" date="2024-01" db="EMBL/GenBank/DDBJ databases">
        <title>The genomes of 5 underutilized Papilionoideae crops provide insights into root nodulation and disease resistanc.</title>
        <authorList>
            <person name="Yuan L."/>
        </authorList>
    </citation>
    <scope>NUCLEOTIDE SEQUENCE [LARGE SCALE GENOMIC DNA]</scope>
    <source>
        <strain evidence="3">ZHUSHIDOU_FW_LH</strain>
        <tissue evidence="3">Leaf</tissue>
    </source>
</reference>
<dbReference type="AlphaFoldDB" id="A0AAN9FZE3"/>
<proteinExistence type="predicted"/>
<feature type="compositionally biased region" description="Low complexity" evidence="2">
    <location>
        <begin position="754"/>
        <end position="763"/>
    </location>
</feature>
<feature type="compositionally biased region" description="Gly residues" evidence="2">
    <location>
        <begin position="134"/>
        <end position="144"/>
    </location>
</feature>
<dbReference type="PANTHER" id="PTHR23172:SF19">
    <property type="entry name" value="J DOMAIN-CONTAINING PROTEIN"/>
    <property type="match status" value="1"/>
</dbReference>
<dbReference type="Proteomes" id="UP001372338">
    <property type="component" value="Unassembled WGS sequence"/>
</dbReference>
<evidence type="ECO:0000256" key="2">
    <source>
        <dbReference type="SAM" id="MobiDB-lite"/>
    </source>
</evidence>
<comment type="caution">
    <text evidence="3">The sequence shown here is derived from an EMBL/GenBank/DDBJ whole genome shotgun (WGS) entry which is preliminary data.</text>
</comment>
<evidence type="ECO:0000313" key="4">
    <source>
        <dbReference type="Proteomes" id="UP001372338"/>
    </source>
</evidence>
<dbReference type="GO" id="GO:0072583">
    <property type="term" value="P:clathrin-dependent endocytosis"/>
    <property type="evidence" value="ECO:0007669"/>
    <property type="project" value="TreeGrafter"/>
</dbReference>
<name>A0AAN9FZE3_CROPI</name>
<feature type="compositionally biased region" description="Polar residues" evidence="2">
    <location>
        <begin position="742"/>
        <end position="753"/>
    </location>
</feature>
<feature type="region of interest" description="Disordered" evidence="2">
    <location>
        <begin position="18"/>
        <end position="54"/>
    </location>
</feature>
<dbReference type="GO" id="GO:0072318">
    <property type="term" value="P:clathrin coat disassembly"/>
    <property type="evidence" value="ECO:0007669"/>
    <property type="project" value="TreeGrafter"/>
</dbReference>
<dbReference type="InterPro" id="IPR036869">
    <property type="entry name" value="J_dom_sf"/>
</dbReference>
<feature type="compositionally biased region" description="Low complexity" evidence="2">
    <location>
        <begin position="282"/>
        <end position="303"/>
    </location>
</feature>
<sequence length="932" mass="102234">MNDFDNLLASEFGLKPQGRAAPMSASKGSSTSSFRSTPNDDVFNSIPNHHKKNLSSDDPFADLFTAKSDAPFRVSSADFGSRSVNLPAYDKPVYDDDIFDGIPGLKSSAKVTYDDVFASVDSGKKGEEGSSGSSRGGGGGGGGDSAFDDLLGGFGKLKSSSFGGTRSEKGEKGVGDFDDLIPGFGSSKSNTSDRPSPDIGLSSEPTVSASKTTFSTADDPFKVFESTSAPVDSPSGQYTDPLDEISKLSSGTKHHSSSYSNGGVYDDIDPFDGLGKSVPAFSSERSSGNGSSSPAPRSNSSSSWNRDNESFENSSVRSPERRSQNKIPVEHDQEFHQAPFDIPTYSSDSNKPAGQRSTSPASDNDGFKKANIEVDMSPKYEENSEPNDDIWLTVSEIPLFTQPTAAPPPSRPPPPRPVHIPKSETGSSASANARKKDNETSSFPSSTRSSHFPNSAPAAAKLSPTSQFDELENFAMGRSSGNHNEHGNDLPDEELEMNSAAVKEAMDRAEAKFRHAKEVRERENRKAARNKESVQLEKDDITVLEERAKQERLEHERQQKEREEKEHRRLEREREEKERERQRLEREREKARQAVERATREARERAATEARQRAERAAVGKAHAEARERAERAAVQRAQAEARERAAAEAKERAEKAAAEAKERERAAAARAEAEARVKAERAAVERAAAEARERAAAEARERAAAAARANQQKNENDLESFFSMGSRASSAPRPPRPSSSDSVFDTQFPQGASSSMKKPSSSTNIVDDLSSIFGAAPSSSGEFQDIEGESEERRRARLDRHQRTQERVAQALAEKNQRDLQTQREQAERHRLAETLDFEVKRWAAGKEGNLRALLSTLQYVLWPECGWQPVSLTDLIAGASVKKAYRKATLCIHPDKVQQKGATLQQKYIAEKVFDILKEAWNKFDSEELF</sequence>
<feature type="compositionally biased region" description="Low complexity" evidence="2">
    <location>
        <begin position="148"/>
        <end position="164"/>
    </location>
</feature>
<feature type="region of interest" description="Disordered" evidence="2">
    <location>
        <begin position="121"/>
        <end position="805"/>
    </location>
</feature>
<dbReference type="SUPFAM" id="SSF46565">
    <property type="entry name" value="Chaperone J-domain"/>
    <property type="match status" value="1"/>
</dbReference>
<keyword evidence="4" id="KW-1185">Reference proteome</keyword>
<dbReference type="PANTHER" id="PTHR23172">
    <property type="entry name" value="AUXILIN/CYCLIN G-ASSOCIATED KINASE-RELATED"/>
    <property type="match status" value="1"/>
</dbReference>
<dbReference type="GO" id="GO:0031982">
    <property type="term" value="C:vesicle"/>
    <property type="evidence" value="ECO:0007669"/>
    <property type="project" value="TreeGrafter"/>
</dbReference>
<gene>
    <name evidence="3" type="ORF">RIF29_10916</name>
</gene>
<feature type="compositionally biased region" description="Low complexity" evidence="2">
    <location>
        <begin position="440"/>
        <end position="453"/>
    </location>
</feature>
<feature type="compositionally biased region" description="Basic and acidic residues" evidence="2">
    <location>
        <begin position="792"/>
        <end position="805"/>
    </location>
</feature>
<organism evidence="3 4">
    <name type="scientific">Crotalaria pallida</name>
    <name type="common">Smooth rattlebox</name>
    <name type="synonym">Crotalaria striata</name>
    <dbReference type="NCBI Taxonomy" id="3830"/>
    <lineage>
        <taxon>Eukaryota</taxon>
        <taxon>Viridiplantae</taxon>
        <taxon>Streptophyta</taxon>
        <taxon>Embryophyta</taxon>
        <taxon>Tracheophyta</taxon>
        <taxon>Spermatophyta</taxon>
        <taxon>Magnoliopsida</taxon>
        <taxon>eudicotyledons</taxon>
        <taxon>Gunneridae</taxon>
        <taxon>Pentapetalae</taxon>
        <taxon>rosids</taxon>
        <taxon>fabids</taxon>
        <taxon>Fabales</taxon>
        <taxon>Fabaceae</taxon>
        <taxon>Papilionoideae</taxon>
        <taxon>50 kb inversion clade</taxon>
        <taxon>genistoids sensu lato</taxon>
        <taxon>core genistoids</taxon>
        <taxon>Crotalarieae</taxon>
        <taxon>Crotalaria</taxon>
    </lineage>
</organism>
<feature type="compositionally biased region" description="Basic and acidic residues" evidence="2">
    <location>
        <begin position="504"/>
        <end position="704"/>
    </location>
</feature>
<dbReference type="FunFam" id="1.10.287.110:FF:000009">
    <property type="entry name" value="Auxilin-related protein 1"/>
    <property type="match status" value="1"/>
</dbReference>
<dbReference type="EMBL" id="JAYWIO010000002">
    <property type="protein sequence ID" value="KAK7282268.1"/>
    <property type="molecule type" value="Genomic_DNA"/>
</dbReference>
<feature type="compositionally biased region" description="Pro residues" evidence="2">
    <location>
        <begin position="405"/>
        <end position="418"/>
    </location>
</feature>
<feature type="compositionally biased region" description="Basic and acidic residues" evidence="2">
    <location>
        <begin position="365"/>
        <end position="382"/>
    </location>
</feature>
<evidence type="ECO:0000256" key="1">
    <source>
        <dbReference type="ARBA" id="ARBA00023054"/>
    </source>
</evidence>
<keyword evidence="1" id="KW-0175">Coiled coil</keyword>
<feature type="compositionally biased region" description="Polar residues" evidence="2">
    <location>
        <begin position="203"/>
        <end position="216"/>
    </location>
</feature>
<protein>
    <submittedName>
        <fullName evidence="3">Uncharacterized protein</fullName>
    </submittedName>
</protein>
<accession>A0AAN9FZE3</accession>
<feature type="compositionally biased region" description="Basic and acidic residues" evidence="2">
    <location>
        <begin position="318"/>
        <end position="335"/>
    </location>
</feature>
<dbReference type="Gene3D" id="1.10.287.110">
    <property type="entry name" value="DnaJ domain"/>
    <property type="match status" value="1"/>
</dbReference>
<feature type="compositionally biased region" description="Polar residues" evidence="2">
    <location>
        <begin position="225"/>
        <end position="238"/>
    </location>
</feature>
<dbReference type="GO" id="GO:0030276">
    <property type="term" value="F:clathrin binding"/>
    <property type="evidence" value="ECO:0007669"/>
    <property type="project" value="TreeGrafter"/>
</dbReference>
<feature type="compositionally biased region" description="Basic and acidic residues" evidence="2">
    <location>
        <begin position="166"/>
        <end position="175"/>
    </location>
</feature>
<dbReference type="GO" id="GO:0005737">
    <property type="term" value="C:cytoplasm"/>
    <property type="evidence" value="ECO:0007669"/>
    <property type="project" value="TreeGrafter"/>
</dbReference>
<feature type="compositionally biased region" description="Low complexity" evidence="2">
    <location>
        <begin position="24"/>
        <end position="36"/>
    </location>
</feature>
<evidence type="ECO:0000313" key="3">
    <source>
        <dbReference type="EMBL" id="KAK7282268.1"/>
    </source>
</evidence>
<feature type="compositionally biased region" description="Polar residues" evidence="2">
    <location>
        <begin position="344"/>
        <end position="362"/>
    </location>
</feature>